<reference evidence="10" key="1">
    <citation type="journal article" date="2019" name="Int. J. Syst. Evol. Microbiol.">
        <title>The Global Catalogue of Microorganisms (GCM) 10K type strain sequencing project: providing services to taxonomists for standard genome sequencing and annotation.</title>
        <authorList>
            <consortium name="The Broad Institute Genomics Platform"/>
            <consortium name="The Broad Institute Genome Sequencing Center for Infectious Disease"/>
            <person name="Wu L."/>
            <person name="Ma J."/>
        </authorList>
    </citation>
    <scope>NUCLEOTIDE SEQUENCE [LARGE SCALE GENOMIC DNA]</scope>
    <source>
        <strain evidence="10">KCTC 32998</strain>
    </source>
</reference>
<feature type="signal peptide" evidence="7">
    <location>
        <begin position="1"/>
        <end position="25"/>
    </location>
</feature>
<evidence type="ECO:0000256" key="5">
    <source>
        <dbReference type="ARBA" id="ARBA00022764"/>
    </source>
</evidence>
<keyword evidence="7" id="KW-1005">Bacterial flagellum biogenesis</keyword>
<dbReference type="SMART" id="SM00858">
    <property type="entry name" value="SAF"/>
    <property type="match status" value="1"/>
</dbReference>
<dbReference type="Gene3D" id="3.90.1210.10">
    <property type="entry name" value="Antifreeze-like/N-acetylneuraminic acid synthase C-terminal domain"/>
    <property type="match status" value="1"/>
</dbReference>
<evidence type="ECO:0000256" key="7">
    <source>
        <dbReference type="RuleBase" id="RU362063"/>
    </source>
</evidence>
<gene>
    <name evidence="9" type="primary">flgA</name>
    <name evidence="9" type="ORF">GCM10009038_02510</name>
</gene>
<feature type="domain" description="SAF" evidence="8">
    <location>
        <begin position="109"/>
        <end position="171"/>
    </location>
</feature>
<comment type="similarity">
    <text evidence="2 7">Belongs to the FlgA family.</text>
</comment>
<dbReference type="PANTHER" id="PTHR36307:SF1">
    <property type="entry name" value="FLAGELLA BASAL BODY P-RING FORMATION PROTEIN FLGA"/>
    <property type="match status" value="1"/>
</dbReference>
<keyword evidence="9" id="KW-0966">Cell projection</keyword>
<organism evidence="9 10">
    <name type="scientific">Salinicola rhizosphaerae</name>
    <dbReference type="NCBI Taxonomy" id="1443141"/>
    <lineage>
        <taxon>Bacteria</taxon>
        <taxon>Pseudomonadati</taxon>
        <taxon>Pseudomonadota</taxon>
        <taxon>Gammaproteobacteria</taxon>
        <taxon>Oceanospirillales</taxon>
        <taxon>Halomonadaceae</taxon>
        <taxon>Salinicola</taxon>
    </lineage>
</organism>
<evidence type="ECO:0000256" key="6">
    <source>
        <dbReference type="ARBA" id="ARBA00025643"/>
    </source>
</evidence>
<dbReference type="EMBL" id="BMZI01000001">
    <property type="protein sequence ID" value="GHB08530.1"/>
    <property type="molecule type" value="Genomic_DNA"/>
</dbReference>
<dbReference type="RefSeq" id="WP_189442777.1">
    <property type="nucleotide sequence ID" value="NZ_BMZI01000001.1"/>
</dbReference>
<keyword evidence="5 7" id="KW-0574">Periplasm</keyword>
<keyword evidence="9" id="KW-0282">Flagellum</keyword>
<protein>
    <recommendedName>
        <fullName evidence="3 7">Flagella basal body P-ring formation protein FlgA</fullName>
    </recommendedName>
</protein>
<accession>A0ABQ3DRR8</accession>
<evidence type="ECO:0000313" key="9">
    <source>
        <dbReference type="EMBL" id="GHB08530.1"/>
    </source>
</evidence>
<evidence type="ECO:0000256" key="2">
    <source>
        <dbReference type="ARBA" id="ARBA00010474"/>
    </source>
</evidence>
<evidence type="ECO:0000256" key="3">
    <source>
        <dbReference type="ARBA" id="ARBA00014754"/>
    </source>
</evidence>
<keyword evidence="4 7" id="KW-0732">Signal</keyword>
<evidence type="ECO:0000256" key="4">
    <source>
        <dbReference type="ARBA" id="ARBA00022729"/>
    </source>
</evidence>
<proteinExistence type="inferred from homology"/>
<dbReference type="PANTHER" id="PTHR36307">
    <property type="entry name" value="FLAGELLA BASAL BODY P-RING FORMATION PROTEIN FLGA"/>
    <property type="match status" value="1"/>
</dbReference>
<dbReference type="Pfam" id="PF13144">
    <property type="entry name" value="ChapFlgA"/>
    <property type="match status" value="1"/>
</dbReference>
<comment type="function">
    <text evidence="6 7">Involved in the assembly process of the P-ring formation. It may associate with FlgF on the rod constituting a structure essential for the P-ring assembly or may act as a modulator protein for the P-ring assembly.</text>
</comment>
<keyword evidence="10" id="KW-1185">Reference proteome</keyword>
<comment type="subcellular location">
    <subcellularLocation>
        <location evidence="1 7">Periplasm</location>
    </subcellularLocation>
</comment>
<dbReference type="InterPro" id="IPR039246">
    <property type="entry name" value="Flagellar_FlgA"/>
</dbReference>
<evidence type="ECO:0000259" key="8">
    <source>
        <dbReference type="SMART" id="SM00858"/>
    </source>
</evidence>
<dbReference type="CDD" id="cd11614">
    <property type="entry name" value="SAF_CpaB_FlgA_like"/>
    <property type="match status" value="1"/>
</dbReference>
<evidence type="ECO:0000256" key="1">
    <source>
        <dbReference type="ARBA" id="ARBA00004418"/>
    </source>
</evidence>
<dbReference type="NCBIfam" id="TIGR03170">
    <property type="entry name" value="flgA_cterm"/>
    <property type="match status" value="1"/>
</dbReference>
<dbReference type="Proteomes" id="UP000646745">
    <property type="component" value="Unassembled WGS sequence"/>
</dbReference>
<dbReference type="InterPro" id="IPR017585">
    <property type="entry name" value="SAF_FlgA"/>
</dbReference>
<evidence type="ECO:0000313" key="10">
    <source>
        <dbReference type="Proteomes" id="UP000646745"/>
    </source>
</evidence>
<keyword evidence="9" id="KW-0969">Cilium</keyword>
<dbReference type="Gene3D" id="2.30.30.760">
    <property type="match status" value="1"/>
</dbReference>
<name>A0ABQ3DRR8_9GAMM</name>
<dbReference type="InterPro" id="IPR041231">
    <property type="entry name" value="FlgA_N"/>
</dbReference>
<feature type="chain" id="PRO_5044997216" description="Flagella basal body P-ring formation protein FlgA" evidence="7">
    <location>
        <begin position="26"/>
        <end position="233"/>
    </location>
</feature>
<sequence>MITALGTWVILFALSMLPLPSIAQADGLDSPAPGLDATVRAFLVQQTAALGDDVEIQVRDGNANFGPCASPQPFLPRPGTPQGRVTVGIRCGAEDEQTRYVQATVSAQVRHLVASRTIGPGERLDQAALSWETSDLSHLRRGYLSSLTEAVGQVAKRRIPAGTSVTDDMIRKPWMVKRGDTVMLTATGEGFRISRSVEALENGGLGSTIRLKTENRQILQGKVTGQDQLSVDF</sequence>
<dbReference type="Pfam" id="PF17656">
    <property type="entry name" value="ChapFlgA_N"/>
    <property type="match status" value="1"/>
</dbReference>
<comment type="caution">
    <text evidence="9">The sequence shown here is derived from an EMBL/GenBank/DDBJ whole genome shotgun (WGS) entry which is preliminary data.</text>
</comment>
<dbReference type="InterPro" id="IPR013974">
    <property type="entry name" value="SAF"/>
</dbReference>